<dbReference type="InterPro" id="IPR029063">
    <property type="entry name" value="SAM-dependent_MTases_sf"/>
</dbReference>
<keyword evidence="3" id="KW-0489">Methyltransferase</keyword>
<comment type="caution">
    <text evidence="3">The sequence shown here is derived from an EMBL/GenBank/DDBJ whole genome shotgun (WGS) entry which is preliminary data.</text>
</comment>
<dbReference type="Proteomes" id="UP001302126">
    <property type="component" value="Unassembled WGS sequence"/>
</dbReference>
<organism evidence="3 4">
    <name type="scientific">Podospora australis</name>
    <dbReference type="NCBI Taxonomy" id="1536484"/>
    <lineage>
        <taxon>Eukaryota</taxon>
        <taxon>Fungi</taxon>
        <taxon>Dikarya</taxon>
        <taxon>Ascomycota</taxon>
        <taxon>Pezizomycotina</taxon>
        <taxon>Sordariomycetes</taxon>
        <taxon>Sordariomycetidae</taxon>
        <taxon>Sordariales</taxon>
        <taxon>Podosporaceae</taxon>
        <taxon>Podospora</taxon>
    </lineage>
</organism>
<dbReference type="PANTHER" id="PTHR43591">
    <property type="entry name" value="METHYLTRANSFERASE"/>
    <property type="match status" value="1"/>
</dbReference>
<protein>
    <submittedName>
        <fullName evidence="3">S-adenosyl-L-methionine-dependent methyltransferase</fullName>
    </submittedName>
</protein>
<dbReference type="CDD" id="cd02440">
    <property type="entry name" value="AdoMet_MTases"/>
    <property type="match status" value="1"/>
</dbReference>
<dbReference type="Pfam" id="PF13489">
    <property type="entry name" value="Methyltransf_23"/>
    <property type="match status" value="1"/>
</dbReference>
<comment type="similarity">
    <text evidence="1">Belongs to the methyltransferase superfamily. LaeA methyltransferase family.</text>
</comment>
<evidence type="ECO:0000313" key="3">
    <source>
        <dbReference type="EMBL" id="KAK4183985.1"/>
    </source>
</evidence>
<gene>
    <name evidence="3" type="ORF">QBC35DRAFT_392667</name>
</gene>
<accession>A0AAN7AFJ9</accession>
<reference evidence="3" key="1">
    <citation type="journal article" date="2023" name="Mol. Phylogenet. Evol.">
        <title>Genome-scale phylogeny and comparative genomics of the fungal order Sordariales.</title>
        <authorList>
            <person name="Hensen N."/>
            <person name="Bonometti L."/>
            <person name="Westerberg I."/>
            <person name="Brannstrom I.O."/>
            <person name="Guillou S."/>
            <person name="Cros-Aarteil S."/>
            <person name="Calhoun S."/>
            <person name="Haridas S."/>
            <person name="Kuo A."/>
            <person name="Mondo S."/>
            <person name="Pangilinan J."/>
            <person name="Riley R."/>
            <person name="LaButti K."/>
            <person name="Andreopoulos B."/>
            <person name="Lipzen A."/>
            <person name="Chen C."/>
            <person name="Yan M."/>
            <person name="Daum C."/>
            <person name="Ng V."/>
            <person name="Clum A."/>
            <person name="Steindorff A."/>
            <person name="Ohm R.A."/>
            <person name="Martin F."/>
            <person name="Silar P."/>
            <person name="Natvig D.O."/>
            <person name="Lalanne C."/>
            <person name="Gautier V."/>
            <person name="Ament-Velasquez S.L."/>
            <person name="Kruys A."/>
            <person name="Hutchinson M.I."/>
            <person name="Powell A.J."/>
            <person name="Barry K."/>
            <person name="Miller A.N."/>
            <person name="Grigoriev I.V."/>
            <person name="Debuchy R."/>
            <person name="Gladieux P."/>
            <person name="Hiltunen Thoren M."/>
            <person name="Johannesson H."/>
        </authorList>
    </citation>
    <scope>NUCLEOTIDE SEQUENCE</scope>
    <source>
        <strain evidence="3">PSN309</strain>
    </source>
</reference>
<dbReference type="GO" id="GO:0008168">
    <property type="term" value="F:methyltransferase activity"/>
    <property type="evidence" value="ECO:0007669"/>
    <property type="project" value="UniProtKB-KW"/>
</dbReference>
<feature type="compositionally biased region" description="Basic and acidic residues" evidence="2">
    <location>
        <begin position="35"/>
        <end position="51"/>
    </location>
</feature>
<dbReference type="AlphaFoldDB" id="A0AAN7AFJ9"/>
<evidence type="ECO:0000313" key="4">
    <source>
        <dbReference type="Proteomes" id="UP001302126"/>
    </source>
</evidence>
<reference evidence="3" key="2">
    <citation type="submission" date="2023-05" db="EMBL/GenBank/DDBJ databases">
        <authorList>
            <consortium name="Lawrence Berkeley National Laboratory"/>
            <person name="Steindorff A."/>
            <person name="Hensen N."/>
            <person name="Bonometti L."/>
            <person name="Westerberg I."/>
            <person name="Brannstrom I.O."/>
            <person name="Guillou S."/>
            <person name="Cros-Aarteil S."/>
            <person name="Calhoun S."/>
            <person name="Haridas S."/>
            <person name="Kuo A."/>
            <person name="Mondo S."/>
            <person name="Pangilinan J."/>
            <person name="Riley R."/>
            <person name="Labutti K."/>
            <person name="Andreopoulos B."/>
            <person name="Lipzen A."/>
            <person name="Chen C."/>
            <person name="Yanf M."/>
            <person name="Daum C."/>
            <person name="Ng V."/>
            <person name="Clum A."/>
            <person name="Ohm R."/>
            <person name="Martin F."/>
            <person name="Silar P."/>
            <person name="Natvig D."/>
            <person name="Lalanne C."/>
            <person name="Gautier V."/>
            <person name="Ament-Velasquez S.L."/>
            <person name="Kruys A."/>
            <person name="Hutchinson M.I."/>
            <person name="Powell A.J."/>
            <person name="Barry K."/>
            <person name="Miller A.N."/>
            <person name="Grigoriev I.V."/>
            <person name="Debuchy R."/>
            <person name="Gladieux P."/>
            <person name="Thoren M.H."/>
            <person name="Johannesson H."/>
        </authorList>
    </citation>
    <scope>NUCLEOTIDE SEQUENCE</scope>
    <source>
        <strain evidence="3">PSN309</strain>
    </source>
</reference>
<feature type="region of interest" description="Disordered" evidence="2">
    <location>
        <begin position="1"/>
        <end position="59"/>
    </location>
</feature>
<sequence>MPEATERSEPTVASADKGKAPAAEGITNTANEPAPEPHAKVAAGHESREDAPPAAAADGGGVVTVASDDVLQPDTEVEEDDVFDDGDSAFASLHSSTTSLRDELILQVREHGRSYQGYLEAKYVLPMDEQELERLDFQCHLVWLTLDKKHSTAPIGKITRALDVGCGTGLWAIEFADEHPEAEVLGVDLAPVQPQCVPPNLLFEVDDLEQPWNFTQRFDYIHCQLMVGAFQDWPKFFRQSLEYLAPGGYTEVKEIDFVIRCDDGTMAPDSAIARWHDLMHEAARKAGFPLDTISQVPEMMRDAGYTDIVARQVKWPINTWPRDPKHKELGQWAHENFSWGCESMSLALFTRVLGWSSDEVRVFMALVRKDLKDRRIHAYWNFWIVYGRKG</sequence>
<keyword evidence="4" id="KW-1185">Reference proteome</keyword>
<dbReference type="Gene3D" id="3.40.50.150">
    <property type="entry name" value="Vaccinia Virus protein VP39"/>
    <property type="match status" value="1"/>
</dbReference>
<dbReference type="GO" id="GO:0032259">
    <property type="term" value="P:methylation"/>
    <property type="evidence" value="ECO:0007669"/>
    <property type="project" value="UniProtKB-KW"/>
</dbReference>
<keyword evidence="3" id="KW-0808">Transferase</keyword>
<dbReference type="SUPFAM" id="SSF53335">
    <property type="entry name" value="S-adenosyl-L-methionine-dependent methyltransferases"/>
    <property type="match status" value="1"/>
</dbReference>
<evidence type="ECO:0000256" key="2">
    <source>
        <dbReference type="SAM" id="MobiDB-lite"/>
    </source>
</evidence>
<dbReference type="EMBL" id="MU864511">
    <property type="protein sequence ID" value="KAK4183985.1"/>
    <property type="molecule type" value="Genomic_DNA"/>
</dbReference>
<evidence type="ECO:0000256" key="1">
    <source>
        <dbReference type="ARBA" id="ARBA00038158"/>
    </source>
</evidence>
<proteinExistence type="inferred from homology"/>
<dbReference type="PANTHER" id="PTHR43591:SF105">
    <property type="entry name" value="METHYLTRANSFERASE DOMAIN-CONTAINING PROTEIN-RELATED"/>
    <property type="match status" value="1"/>
</dbReference>
<name>A0AAN7AFJ9_9PEZI</name>